<accession>A0ABR3JTB4</accession>
<protein>
    <recommendedName>
        <fullName evidence="4">FERM domain-containing protein</fullName>
    </recommendedName>
</protein>
<keyword evidence="1" id="KW-0732">Signal</keyword>
<keyword evidence="3" id="KW-1185">Reference proteome</keyword>
<dbReference type="Proteomes" id="UP001556367">
    <property type="component" value="Unassembled WGS sequence"/>
</dbReference>
<evidence type="ECO:0008006" key="4">
    <source>
        <dbReference type="Google" id="ProtNLM"/>
    </source>
</evidence>
<gene>
    <name evidence="2" type="ORF">HGRIS_014345</name>
</gene>
<name>A0ABR3JTB4_9AGAR</name>
<evidence type="ECO:0000313" key="3">
    <source>
        <dbReference type="Proteomes" id="UP001556367"/>
    </source>
</evidence>
<comment type="caution">
    <text evidence="2">The sequence shown here is derived from an EMBL/GenBank/DDBJ whole genome shotgun (WGS) entry which is preliminary data.</text>
</comment>
<dbReference type="EMBL" id="JASNQZ010000003">
    <property type="protein sequence ID" value="KAL0959041.1"/>
    <property type="molecule type" value="Genomic_DNA"/>
</dbReference>
<organism evidence="2 3">
    <name type="scientific">Hohenbuehelia grisea</name>
    <dbReference type="NCBI Taxonomy" id="104357"/>
    <lineage>
        <taxon>Eukaryota</taxon>
        <taxon>Fungi</taxon>
        <taxon>Dikarya</taxon>
        <taxon>Basidiomycota</taxon>
        <taxon>Agaricomycotina</taxon>
        <taxon>Agaricomycetes</taxon>
        <taxon>Agaricomycetidae</taxon>
        <taxon>Agaricales</taxon>
        <taxon>Pleurotineae</taxon>
        <taxon>Pleurotaceae</taxon>
        <taxon>Hohenbuehelia</taxon>
    </lineage>
</organism>
<feature type="chain" id="PRO_5046734689" description="FERM domain-containing protein" evidence="1">
    <location>
        <begin position="22"/>
        <end position="180"/>
    </location>
</feature>
<feature type="signal peptide" evidence="1">
    <location>
        <begin position="1"/>
        <end position="21"/>
    </location>
</feature>
<evidence type="ECO:0000256" key="1">
    <source>
        <dbReference type="SAM" id="SignalP"/>
    </source>
</evidence>
<evidence type="ECO:0000313" key="2">
    <source>
        <dbReference type="EMBL" id="KAL0959041.1"/>
    </source>
</evidence>
<sequence>MAHITSLLIVVVIHKVPFVRQCPSTSCYPRPYPYTPMPAATTVRIVVSCDAERYFAVDVTGLRNASCIRERIFSKLNISNEQQNQYSIFQSEIGTYATGEALTDDVLLSLCRHYGDASGSLKFFVSPFRDRPSVYYQSPRTPEGWRRKSLLFFGLQLLDCSTSLSTAPPLLASYLSFVRA</sequence>
<reference evidence="3" key="1">
    <citation type="submission" date="2024-06" db="EMBL/GenBank/DDBJ databases">
        <title>Multi-omics analyses provide insights into the biosynthesis of the anticancer antibiotic pleurotin in Hohenbuehelia grisea.</title>
        <authorList>
            <person name="Weaver J.A."/>
            <person name="Alberti F."/>
        </authorList>
    </citation>
    <scope>NUCLEOTIDE SEQUENCE [LARGE SCALE GENOMIC DNA]</scope>
    <source>
        <strain evidence="3">T-177</strain>
    </source>
</reference>
<proteinExistence type="predicted"/>